<keyword evidence="2" id="KW-0479">Metal-binding</keyword>
<gene>
    <name evidence="6" type="ORF">SAMN05421766_102660</name>
</gene>
<name>A0ABY1KNS8_9FLAO</name>
<keyword evidence="4" id="KW-0106">Calcium</keyword>
<dbReference type="PANTHER" id="PTHR42693">
    <property type="entry name" value="ARYLSULFATASE FAMILY MEMBER"/>
    <property type="match status" value="1"/>
</dbReference>
<evidence type="ECO:0000256" key="3">
    <source>
        <dbReference type="ARBA" id="ARBA00022801"/>
    </source>
</evidence>
<evidence type="ECO:0000259" key="5">
    <source>
        <dbReference type="Pfam" id="PF00884"/>
    </source>
</evidence>
<comment type="similarity">
    <text evidence="1">Belongs to the sulfatase family.</text>
</comment>
<organism evidence="6 7">
    <name type="scientific">Zobellia uliginosa</name>
    <dbReference type="NCBI Taxonomy" id="143224"/>
    <lineage>
        <taxon>Bacteria</taxon>
        <taxon>Pseudomonadati</taxon>
        <taxon>Bacteroidota</taxon>
        <taxon>Flavobacteriia</taxon>
        <taxon>Flavobacteriales</taxon>
        <taxon>Flavobacteriaceae</taxon>
        <taxon>Zobellia</taxon>
    </lineage>
</organism>
<comment type="caution">
    <text evidence="6">The sequence shown here is derived from an EMBL/GenBank/DDBJ whole genome shotgun (WGS) entry which is preliminary data.</text>
</comment>
<dbReference type="PANTHER" id="PTHR42693:SF53">
    <property type="entry name" value="ENDO-4-O-SULFATASE"/>
    <property type="match status" value="1"/>
</dbReference>
<dbReference type="PROSITE" id="PS00149">
    <property type="entry name" value="SULFATASE_2"/>
    <property type="match status" value="1"/>
</dbReference>
<dbReference type="Pfam" id="PF00884">
    <property type="entry name" value="Sulfatase"/>
    <property type="match status" value="1"/>
</dbReference>
<dbReference type="SUPFAM" id="SSF53649">
    <property type="entry name" value="Alkaline phosphatase-like"/>
    <property type="match status" value="1"/>
</dbReference>
<dbReference type="InterPro" id="IPR050738">
    <property type="entry name" value="Sulfatase"/>
</dbReference>
<feature type="domain" description="Sulfatase N-terminal" evidence="5">
    <location>
        <begin position="27"/>
        <end position="342"/>
    </location>
</feature>
<dbReference type="Gene3D" id="3.30.1120.10">
    <property type="match status" value="1"/>
</dbReference>
<proteinExistence type="inferred from homology"/>
<dbReference type="InterPro" id="IPR024607">
    <property type="entry name" value="Sulfatase_CS"/>
</dbReference>
<evidence type="ECO:0000313" key="6">
    <source>
        <dbReference type="EMBL" id="SIS54593.1"/>
    </source>
</evidence>
<dbReference type="Proteomes" id="UP000185728">
    <property type="component" value="Unassembled WGS sequence"/>
</dbReference>
<keyword evidence="3" id="KW-0378">Hydrolase</keyword>
<dbReference type="Pfam" id="PF14707">
    <property type="entry name" value="Sulfatase_C"/>
    <property type="match status" value="1"/>
</dbReference>
<accession>A0ABY1KNS8</accession>
<evidence type="ECO:0000256" key="4">
    <source>
        <dbReference type="ARBA" id="ARBA00022837"/>
    </source>
</evidence>
<evidence type="ECO:0000313" key="7">
    <source>
        <dbReference type="Proteomes" id="UP000185728"/>
    </source>
</evidence>
<dbReference type="EMBL" id="FTOB01000002">
    <property type="protein sequence ID" value="SIS54593.1"/>
    <property type="molecule type" value="Genomic_DNA"/>
</dbReference>
<dbReference type="InterPro" id="IPR000917">
    <property type="entry name" value="Sulfatase_N"/>
</dbReference>
<dbReference type="CDD" id="cd16026">
    <property type="entry name" value="GALNS_like"/>
    <property type="match status" value="1"/>
</dbReference>
<dbReference type="RefSeq" id="WP_076454453.1">
    <property type="nucleotide sequence ID" value="NZ_FTOB01000002.1"/>
</dbReference>
<sequence length="480" mass="54290">MLNKSVYIIIILILLPNFVVSQDGKKPNIIVIFCDDLGFADLSSYGSIWNETPEIDKMATEGLRFTNFYAGAPVCTPSRAALMTGCYARRVDMDLDAKNRWVLFPVAKKGINPKEITLPEVLKEEGYSTAIIGKWHLGDQPEFLPTKHGFDYWFGLPYSNDMEVLKREDPPLPLMRNEKVVQQSNKLKVFDQTTLTKRYTEEAVQWIDSNKEKPFFLYLAHTMPHNPVAARPEFYKKTTNPKKGFGAAVAEISWSTGEILSYLKKENLDKNTLVIFTSDNGGNPNWGASNGILKGKKGQTSEGGIRVPCIAWWPGKIEPGTTCTTPASVIDFYSTFSSLANIKLEDATKRDGKDISQYFFNPHLEVEPRPFFYWHVGYLEAIRYGDWKINLMGDFSKKAKENIAKSTYSEVSSLGQVELYDLNNDPGERFNIADAHPEIVQKLISMADKERAALGQWNDKGPEVRTTIYKKNPKPLLKQP</sequence>
<keyword evidence="7" id="KW-1185">Reference proteome</keyword>
<evidence type="ECO:0000256" key="2">
    <source>
        <dbReference type="ARBA" id="ARBA00022723"/>
    </source>
</evidence>
<dbReference type="InterPro" id="IPR017850">
    <property type="entry name" value="Alkaline_phosphatase_core_sf"/>
</dbReference>
<protein>
    <submittedName>
        <fullName evidence="6">Arylsulfatase A</fullName>
    </submittedName>
</protein>
<reference evidence="6 7" key="1">
    <citation type="submission" date="2017-01" db="EMBL/GenBank/DDBJ databases">
        <authorList>
            <person name="Varghese N."/>
            <person name="Submissions S."/>
        </authorList>
    </citation>
    <scope>NUCLEOTIDE SEQUENCE [LARGE SCALE GENOMIC DNA]</scope>
    <source>
        <strain evidence="6 7">DSM 2061</strain>
    </source>
</reference>
<dbReference type="PROSITE" id="PS00523">
    <property type="entry name" value="SULFATASE_1"/>
    <property type="match status" value="1"/>
</dbReference>
<evidence type="ECO:0000256" key="1">
    <source>
        <dbReference type="ARBA" id="ARBA00008779"/>
    </source>
</evidence>
<dbReference type="Gene3D" id="3.40.720.10">
    <property type="entry name" value="Alkaline Phosphatase, subunit A"/>
    <property type="match status" value="1"/>
</dbReference>